<feature type="region of interest" description="Disordered" evidence="1">
    <location>
        <begin position="1"/>
        <end position="22"/>
    </location>
</feature>
<name>A0A8X6Q3L6_NEPPI</name>
<keyword evidence="3" id="KW-1185">Reference proteome</keyword>
<evidence type="ECO:0000313" key="2">
    <source>
        <dbReference type="EMBL" id="GFT94297.1"/>
    </source>
</evidence>
<gene>
    <name evidence="2" type="ORF">NPIL_346091</name>
</gene>
<accession>A0A8X6Q3L6</accession>
<evidence type="ECO:0000313" key="3">
    <source>
        <dbReference type="Proteomes" id="UP000887013"/>
    </source>
</evidence>
<dbReference type="AlphaFoldDB" id="A0A8X6Q3L6"/>
<evidence type="ECO:0000256" key="1">
    <source>
        <dbReference type="SAM" id="MobiDB-lite"/>
    </source>
</evidence>
<comment type="caution">
    <text evidence="2">The sequence shown here is derived from an EMBL/GenBank/DDBJ whole genome shotgun (WGS) entry which is preliminary data.</text>
</comment>
<feature type="compositionally biased region" description="Basic and acidic residues" evidence="1">
    <location>
        <begin position="1"/>
        <end position="15"/>
    </location>
</feature>
<dbReference type="Proteomes" id="UP000887013">
    <property type="component" value="Unassembled WGS sequence"/>
</dbReference>
<proteinExistence type="predicted"/>
<sequence length="70" mass="7719">MKRRREGEIHEDRADIRRKKGKSGGLCLQAGMRCSPCADPRPVVLELARVTAPDRPGSRQGVPRAAVQNI</sequence>
<dbReference type="EMBL" id="BMAW01025857">
    <property type="protein sequence ID" value="GFT94297.1"/>
    <property type="molecule type" value="Genomic_DNA"/>
</dbReference>
<reference evidence="2" key="1">
    <citation type="submission" date="2020-08" db="EMBL/GenBank/DDBJ databases">
        <title>Multicomponent nature underlies the extraordinary mechanical properties of spider dragline silk.</title>
        <authorList>
            <person name="Kono N."/>
            <person name="Nakamura H."/>
            <person name="Mori M."/>
            <person name="Yoshida Y."/>
            <person name="Ohtoshi R."/>
            <person name="Malay A.D."/>
            <person name="Moran D.A.P."/>
            <person name="Tomita M."/>
            <person name="Numata K."/>
            <person name="Arakawa K."/>
        </authorList>
    </citation>
    <scope>NUCLEOTIDE SEQUENCE</scope>
</reference>
<organism evidence="2 3">
    <name type="scientific">Nephila pilipes</name>
    <name type="common">Giant wood spider</name>
    <name type="synonym">Nephila maculata</name>
    <dbReference type="NCBI Taxonomy" id="299642"/>
    <lineage>
        <taxon>Eukaryota</taxon>
        <taxon>Metazoa</taxon>
        <taxon>Ecdysozoa</taxon>
        <taxon>Arthropoda</taxon>
        <taxon>Chelicerata</taxon>
        <taxon>Arachnida</taxon>
        <taxon>Araneae</taxon>
        <taxon>Araneomorphae</taxon>
        <taxon>Entelegynae</taxon>
        <taxon>Araneoidea</taxon>
        <taxon>Nephilidae</taxon>
        <taxon>Nephila</taxon>
    </lineage>
</organism>
<protein>
    <submittedName>
        <fullName evidence="2">Uncharacterized protein</fullName>
    </submittedName>
</protein>